<dbReference type="Pfam" id="PF13424">
    <property type="entry name" value="TPR_12"/>
    <property type="match status" value="1"/>
</dbReference>
<sequence>MITGLLLGAAGFEVLVGGEPVGGHRKLDAADVELLQGVAGRYVEAIRARADDAVFVGLGRELFGWLDGGGEMVSARWERATAPMVFEVRAPQSPSAAVWAVLRAPWEVLADQNGFLAADGLRRFEVVRRLGTPTAAPPLDDLRLGLMFMASAPRGQHELDFEAEESAILTAVGDTRMDLVVEDTGDPEQLGPRWADLGGLPVLHLSCHGVNNWRTSPDGPRVPVLMMEDEVGDGRAVTAAELIRRLSPMPRLMVVSACLTATAADADGHPPGGPDHRSPGTPDDGGAAPGEVAHSLSTGLVRAGVPAVIGWDGSVTDGAATVFAQHLYEQLGLRQELAAAVGDARRELMACEHPRLRADWHLARIWLGPSGGGPLVAGTRKRQLMPALHGTKTFLDLKRRHVPVATAEMFVGRRREMRRALRVLRGGDRAGVLLHGQGRLGKSSLAARLADRFTDHAVAVVFGDYTAMGVLDAIATAVEDNPAARSLIEKRRAEVRDQPEALRWVLVDLLSGPCAQTGEDLQRPLLLIIDDLERILESRPDAPHQVAAGYAPVLTAVLHAFDPGRSDSRVVLTSRFVFTLDGLHQRLEPVQLAPLSEVAQQKLAVRQRAVPPEQVRESRAGLAARAVAVSRGNPGLQDLIALRLVYSPQVDPARAELAVTEIESYLDRGDLPADTEVRAFVENLALDALIEQAGPAHIALLRALTLFELPMPAPVVDRLQTRTAGSVGRLRDLGLVDTFPDAHLQGETATAVNALAAGRLTPLTATERTEIATEVVPVLLAAWGGPEGQPHWGPDLDVQLTRLALLADDPATIALCAAYAVQALLAGPAAKALALGQQAIGVLERHSLPVPLLLLRRAAEAAQTSGDGDTAAAFFDRATTEASRAGTAADPLDQARIKAEHAYFLTTRGELERAEQLLYQARDMFTVGGSEREVALVWGRIADLRYRRGDYDEALRIYQEVELPVYERIGDARSAASTWGNIANIVLRRGDYDEALRIRKDVALPVYERLGDTRFIALTWGTIADIRYDQGEYDEALRIREEVELPVYERLGDTHAIALTWGTIADIRYRRGDYEESLRIRHEIELPAYERIGDTRSTAITWGKIADIRFQRGDYDEALRIRREKQLPVYERIGDTHSAAVTWGKITDILQQRGDYDEALRIHHEIELPAYERLGDIRETAITWGKIADIRYDRGDYDEALRIRREVELPVYERIGDTRSIAITWGQVADILRQRGDHDEALRIRQEKVLPAAERLNDLDGIANVNWGIAEIYLDRQEFEAAAPYLIKAYQILDHLQRPDGLALVGNVLGQLLIAYGERDTARTVLEKSLAAARKIGNTSLVDHVRGLLDRIGAGAEADPGA</sequence>
<comment type="caution">
    <text evidence="6">The sequence shown here is derived from an EMBL/GenBank/DDBJ whole genome shotgun (WGS) entry which is preliminary data.</text>
</comment>
<keyword evidence="7" id="KW-1185">Reference proteome</keyword>
<protein>
    <submittedName>
        <fullName evidence="6">Tetratricopeptide repeat protein</fullName>
    </submittedName>
</protein>
<dbReference type="SUPFAM" id="SSF52540">
    <property type="entry name" value="P-loop containing nucleoside triphosphate hydrolases"/>
    <property type="match status" value="1"/>
</dbReference>
<evidence type="ECO:0000313" key="6">
    <source>
        <dbReference type="EMBL" id="MBO3741914.1"/>
    </source>
</evidence>
<feature type="domain" description="Orc1-like AAA ATPase" evidence="5">
    <location>
        <begin position="410"/>
        <end position="537"/>
    </location>
</feature>
<evidence type="ECO:0000313" key="7">
    <source>
        <dbReference type="Proteomes" id="UP000679690"/>
    </source>
</evidence>
<dbReference type="InterPro" id="IPR024983">
    <property type="entry name" value="CHAT_dom"/>
</dbReference>
<dbReference type="InterPro" id="IPR011990">
    <property type="entry name" value="TPR-like_helical_dom_sf"/>
</dbReference>
<dbReference type="SUPFAM" id="SSF48452">
    <property type="entry name" value="TPR-like"/>
    <property type="match status" value="3"/>
</dbReference>
<evidence type="ECO:0000259" key="4">
    <source>
        <dbReference type="Pfam" id="PF12770"/>
    </source>
</evidence>
<feature type="region of interest" description="Disordered" evidence="3">
    <location>
        <begin position="265"/>
        <end position="292"/>
    </location>
</feature>
<accession>A0ABS3UTM2</accession>
<dbReference type="Proteomes" id="UP000679690">
    <property type="component" value="Unassembled WGS sequence"/>
</dbReference>
<evidence type="ECO:0000256" key="2">
    <source>
        <dbReference type="ARBA" id="ARBA00022803"/>
    </source>
</evidence>
<dbReference type="InterPro" id="IPR027417">
    <property type="entry name" value="P-loop_NTPase"/>
</dbReference>
<organism evidence="6 7">
    <name type="scientific">Actinoplanes flavus</name>
    <dbReference type="NCBI Taxonomy" id="2820290"/>
    <lineage>
        <taxon>Bacteria</taxon>
        <taxon>Bacillati</taxon>
        <taxon>Actinomycetota</taxon>
        <taxon>Actinomycetes</taxon>
        <taxon>Micromonosporales</taxon>
        <taxon>Micromonosporaceae</taxon>
        <taxon>Actinoplanes</taxon>
    </lineage>
</organism>
<feature type="compositionally biased region" description="Low complexity" evidence="3">
    <location>
        <begin position="279"/>
        <end position="290"/>
    </location>
</feature>
<reference evidence="6 7" key="1">
    <citation type="submission" date="2021-03" db="EMBL/GenBank/DDBJ databases">
        <title>Actinoplanes flavus sp. nov., a novel actinomycete isolated from Coconut Palm rhizosphere soil.</title>
        <authorList>
            <person name="Luo X."/>
        </authorList>
    </citation>
    <scope>NUCLEOTIDE SEQUENCE [LARGE SCALE GENOMIC DNA]</scope>
    <source>
        <strain evidence="6 7">NEAU-H7</strain>
    </source>
</reference>
<evidence type="ECO:0000256" key="3">
    <source>
        <dbReference type="SAM" id="MobiDB-lite"/>
    </source>
</evidence>
<dbReference type="InterPro" id="IPR041664">
    <property type="entry name" value="AAA_16"/>
</dbReference>
<gene>
    <name evidence="6" type="ORF">J5X75_30850</name>
</gene>
<feature type="domain" description="CHAT" evidence="4">
    <location>
        <begin position="103"/>
        <end position="354"/>
    </location>
</feature>
<dbReference type="Gene3D" id="1.25.40.10">
    <property type="entry name" value="Tetratricopeptide repeat domain"/>
    <property type="match status" value="2"/>
</dbReference>
<dbReference type="PANTHER" id="PTHR45641">
    <property type="entry name" value="TETRATRICOPEPTIDE REPEAT PROTEIN (AFU_ORTHOLOGUE AFUA_6G03870)"/>
    <property type="match status" value="1"/>
</dbReference>
<proteinExistence type="predicted"/>
<evidence type="ECO:0000256" key="1">
    <source>
        <dbReference type="ARBA" id="ARBA00022737"/>
    </source>
</evidence>
<keyword evidence="1" id="KW-0677">Repeat</keyword>
<keyword evidence="2" id="KW-0802">TPR repeat</keyword>
<evidence type="ECO:0000259" key="5">
    <source>
        <dbReference type="Pfam" id="PF13191"/>
    </source>
</evidence>
<name>A0ABS3UTM2_9ACTN</name>
<dbReference type="RefSeq" id="WP_208471062.1">
    <property type="nucleotide sequence ID" value="NZ_JAGFNS010000024.1"/>
</dbReference>
<dbReference type="PANTHER" id="PTHR45641:SF1">
    <property type="entry name" value="AAA+ ATPASE DOMAIN-CONTAINING PROTEIN"/>
    <property type="match status" value="1"/>
</dbReference>
<dbReference type="Gene3D" id="3.40.50.300">
    <property type="entry name" value="P-loop containing nucleotide triphosphate hydrolases"/>
    <property type="match status" value="1"/>
</dbReference>
<dbReference type="Pfam" id="PF12770">
    <property type="entry name" value="CHAT"/>
    <property type="match status" value="1"/>
</dbReference>
<dbReference type="Pfam" id="PF13191">
    <property type="entry name" value="AAA_16"/>
    <property type="match status" value="1"/>
</dbReference>
<dbReference type="EMBL" id="JAGFNS010000024">
    <property type="protein sequence ID" value="MBO3741914.1"/>
    <property type="molecule type" value="Genomic_DNA"/>
</dbReference>